<sequence length="150" mass="16718">MFSFFTKKSQNSDSPVIQGPSSSTDQQGADDFIFVEKKGQPNDPPQHPHRPVYPSMPAAPYGTPYPRYQYPGPPGVAPNTANSTNSLHPVPYVQDIPFVLAPQLCTKTTFDNTQMQVDGILAFLTRQMSVDAQEEYNFTLEQNVLQDVCY</sequence>
<evidence type="ECO:0000259" key="2">
    <source>
        <dbReference type="PROSITE" id="PS51497"/>
    </source>
</evidence>
<evidence type="ECO:0000256" key="1">
    <source>
        <dbReference type="SAM" id="MobiDB-lite"/>
    </source>
</evidence>
<protein>
    <recommendedName>
        <fullName evidence="2">UMA domain-containing protein</fullName>
    </recommendedName>
</protein>
<dbReference type="PROSITE" id="PS51497">
    <property type="entry name" value="UMA"/>
    <property type="match status" value="1"/>
</dbReference>
<dbReference type="AlphaFoldDB" id="A0A1L8EIF6"/>
<dbReference type="EMBL" id="GFDG01000393">
    <property type="protein sequence ID" value="JAV18406.1"/>
    <property type="molecule type" value="Transcribed_RNA"/>
</dbReference>
<dbReference type="InterPro" id="IPR023340">
    <property type="entry name" value="UMA"/>
</dbReference>
<evidence type="ECO:0000313" key="3">
    <source>
        <dbReference type="EMBL" id="JAV18406.1"/>
    </source>
</evidence>
<proteinExistence type="predicted"/>
<feature type="compositionally biased region" description="Low complexity" evidence="1">
    <location>
        <begin position="60"/>
        <end position="70"/>
    </location>
</feature>
<feature type="domain" description="UMA" evidence="2">
    <location>
        <begin position="93"/>
        <end position="145"/>
    </location>
</feature>
<reference evidence="3" key="1">
    <citation type="submission" date="2017-01" db="EMBL/GenBank/DDBJ databases">
        <title>An insight into the sialome and mialome of the horn fly, Haematobia irritans.</title>
        <authorList>
            <person name="Breijo M."/>
            <person name="Boiani M."/>
            <person name="Ures X."/>
            <person name="Rocha S."/>
            <person name="Sequeira M."/>
            <person name="Ribeiro J.M."/>
        </authorList>
    </citation>
    <scope>NUCLEOTIDE SEQUENCE</scope>
</reference>
<accession>A0A1L8EIF6</accession>
<feature type="region of interest" description="Disordered" evidence="1">
    <location>
        <begin position="1"/>
        <end position="82"/>
    </location>
</feature>
<organism evidence="3">
    <name type="scientific">Haematobia irritans</name>
    <name type="common">Horn fly</name>
    <name type="synonym">Conops irritans</name>
    <dbReference type="NCBI Taxonomy" id="7368"/>
    <lineage>
        <taxon>Eukaryota</taxon>
        <taxon>Metazoa</taxon>
        <taxon>Ecdysozoa</taxon>
        <taxon>Arthropoda</taxon>
        <taxon>Hexapoda</taxon>
        <taxon>Insecta</taxon>
        <taxon>Pterygota</taxon>
        <taxon>Neoptera</taxon>
        <taxon>Endopterygota</taxon>
        <taxon>Diptera</taxon>
        <taxon>Brachycera</taxon>
        <taxon>Muscomorpha</taxon>
        <taxon>Muscoidea</taxon>
        <taxon>Muscidae</taxon>
        <taxon>Haematobia</taxon>
    </lineage>
</organism>
<feature type="compositionally biased region" description="Polar residues" evidence="1">
    <location>
        <begin position="1"/>
        <end position="27"/>
    </location>
</feature>
<name>A0A1L8EIF6_HAEIR</name>